<accession>A0A4U0N8V2</accession>
<dbReference type="RefSeq" id="WP_136903563.1">
    <property type="nucleotide sequence ID" value="NZ_SUME01000017.1"/>
</dbReference>
<dbReference type="Proteomes" id="UP000306808">
    <property type="component" value="Unassembled WGS sequence"/>
</dbReference>
<evidence type="ECO:0000259" key="1">
    <source>
        <dbReference type="Pfam" id="PF04471"/>
    </source>
</evidence>
<feature type="domain" description="Restriction endonuclease type IV Mrr" evidence="1">
    <location>
        <begin position="4"/>
        <end position="66"/>
    </location>
</feature>
<dbReference type="OrthoDB" id="8450256at2"/>
<dbReference type="Pfam" id="PF04471">
    <property type="entry name" value="Mrr_cat"/>
    <property type="match status" value="1"/>
</dbReference>
<dbReference type="EMBL" id="SUME01000017">
    <property type="protein sequence ID" value="TJZ49872.1"/>
    <property type="molecule type" value="Genomic_DNA"/>
</dbReference>
<reference evidence="2 3" key="1">
    <citation type="submission" date="2019-04" db="EMBL/GenBank/DDBJ databases">
        <title>Sphingobacterium olei sp. nov., isolated from oil-contaminated soil.</title>
        <authorList>
            <person name="Liu B."/>
        </authorList>
    </citation>
    <scope>NUCLEOTIDE SEQUENCE [LARGE SCALE GENOMIC DNA]</scope>
    <source>
        <strain evidence="2 3">HAL-9</strain>
    </source>
</reference>
<protein>
    <recommendedName>
        <fullName evidence="1">Restriction endonuclease type IV Mrr domain-containing protein</fullName>
    </recommendedName>
</protein>
<dbReference type="GO" id="GO:0009307">
    <property type="term" value="P:DNA restriction-modification system"/>
    <property type="evidence" value="ECO:0007669"/>
    <property type="project" value="InterPro"/>
</dbReference>
<evidence type="ECO:0000313" key="3">
    <source>
        <dbReference type="Proteomes" id="UP000306808"/>
    </source>
</evidence>
<dbReference type="GO" id="GO:0004519">
    <property type="term" value="F:endonuclease activity"/>
    <property type="evidence" value="ECO:0007669"/>
    <property type="project" value="InterPro"/>
</dbReference>
<dbReference type="InterPro" id="IPR007560">
    <property type="entry name" value="Restrct_endonuc_IV_Mrr"/>
</dbReference>
<organism evidence="2 3">
    <name type="scientific">Sphingobacterium olei</name>
    <dbReference type="NCBI Taxonomy" id="2571155"/>
    <lineage>
        <taxon>Bacteria</taxon>
        <taxon>Pseudomonadati</taxon>
        <taxon>Bacteroidota</taxon>
        <taxon>Sphingobacteriia</taxon>
        <taxon>Sphingobacteriales</taxon>
        <taxon>Sphingobacteriaceae</taxon>
        <taxon>Sphingobacterium</taxon>
    </lineage>
</organism>
<gene>
    <name evidence="2" type="ORF">FAZ15_22200</name>
</gene>
<comment type="caution">
    <text evidence="2">The sequence shown here is derived from an EMBL/GenBank/DDBJ whole genome shotgun (WGS) entry which is preliminary data.</text>
</comment>
<dbReference type="GO" id="GO:0003677">
    <property type="term" value="F:DNA binding"/>
    <property type="evidence" value="ECO:0007669"/>
    <property type="project" value="InterPro"/>
</dbReference>
<name>A0A4U0N8V2_9SPHI</name>
<sequence>MPITGSDFENLVKPFFKAIFEKMGFLVIQVRKKDSGTQNGFDVSVLFLDDNEQEREFFIECKYYTTAKLEWSEI</sequence>
<dbReference type="AlphaFoldDB" id="A0A4U0N8V2"/>
<proteinExistence type="predicted"/>
<evidence type="ECO:0000313" key="2">
    <source>
        <dbReference type="EMBL" id="TJZ49872.1"/>
    </source>
</evidence>
<keyword evidence="3" id="KW-1185">Reference proteome</keyword>